<sequence>MGWYSLFLLTLFITGCSISYKFSGASIDYASTKTFSISLFNNQAPLVYPPLSQSFTEALRELFRRQTRLEEVSQGGDFTLEGAIVGYDLAPVAVQENSYALLTRFTMTVSVHFENNANPKKNFDRTFSAYTDFESSSLFSDVQDDLVRQLTEDITKQIFNATAEDW</sequence>
<dbReference type="Proteomes" id="UP000030134">
    <property type="component" value="Unassembled WGS sequence"/>
</dbReference>
<organism evidence="1 2">
    <name type="scientific">Porphyromonas gingivicanis</name>
    <dbReference type="NCBI Taxonomy" id="266762"/>
    <lineage>
        <taxon>Bacteria</taxon>
        <taxon>Pseudomonadati</taxon>
        <taxon>Bacteroidota</taxon>
        <taxon>Bacteroidia</taxon>
        <taxon>Bacteroidales</taxon>
        <taxon>Porphyromonadaceae</taxon>
        <taxon>Porphyromonas</taxon>
    </lineage>
</organism>
<protein>
    <recommendedName>
        <fullName evidence="3">Lipoprotein</fullName>
    </recommendedName>
</protein>
<dbReference type="AlphaFoldDB" id="A0A0A2G733"/>
<accession>A0A0A2G733</accession>
<reference evidence="1 2" key="1">
    <citation type="submission" date="2014-08" db="EMBL/GenBank/DDBJ databases">
        <title>Porphyromonas gingivicanis strain:COT-022_OH1391 Genome sequencing.</title>
        <authorList>
            <person name="Wallis C."/>
            <person name="Deusch O."/>
            <person name="O'Flynn C."/>
            <person name="Davis I."/>
            <person name="Jospin G."/>
            <person name="Darling A.E."/>
            <person name="Coil D.A."/>
            <person name="Alexiev A."/>
            <person name="Horsfall A."/>
            <person name="Kirkwood N."/>
            <person name="Harris S."/>
            <person name="Eisen J.A."/>
        </authorList>
    </citation>
    <scope>NUCLEOTIDE SEQUENCE [LARGE SCALE GENOMIC DNA]</scope>
    <source>
        <strain evidence="2">COT-022 OH1391</strain>
    </source>
</reference>
<proteinExistence type="predicted"/>
<dbReference type="STRING" id="266762.HQ36_01065"/>
<dbReference type="InterPro" id="IPR007485">
    <property type="entry name" value="LPS_assembly_LptE"/>
</dbReference>
<dbReference type="GO" id="GO:0043165">
    <property type="term" value="P:Gram-negative-bacterium-type cell outer membrane assembly"/>
    <property type="evidence" value="ECO:0007669"/>
    <property type="project" value="InterPro"/>
</dbReference>
<name>A0A0A2G733_9PORP</name>
<evidence type="ECO:0000313" key="1">
    <source>
        <dbReference type="EMBL" id="KGN99088.1"/>
    </source>
</evidence>
<comment type="caution">
    <text evidence="1">The sequence shown here is derived from an EMBL/GenBank/DDBJ whole genome shotgun (WGS) entry which is preliminary data.</text>
</comment>
<evidence type="ECO:0000313" key="2">
    <source>
        <dbReference type="Proteomes" id="UP000030134"/>
    </source>
</evidence>
<gene>
    <name evidence="1" type="ORF">HQ36_01065</name>
</gene>
<dbReference type="EMBL" id="JQZW01000002">
    <property type="protein sequence ID" value="KGN99088.1"/>
    <property type="molecule type" value="Genomic_DNA"/>
</dbReference>
<dbReference type="eggNOG" id="ENOG5032RR7">
    <property type="taxonomic scope" value="Bacteria"/>
</dbReference>
<keyword evidence="2" id="KW-1185">Reference proteome</keyword>
<evidence type="ECO:0008006" key="3">
    <source>
        <dbReference type="Google" id="ProtNLM"/>
    </source>
</evidence>
<dbReference type="GO" id="GO:0019867">
    <property type="term" value="C:outer membrane"/>
    <property type="evidence" value="ECO:0007669"/>
    <property type="project" value="InterPro"/>
</dbReference>
<dbReference type="Pfam" id="PF04390">
    <property type="entry name" value="LptE"/>
    <property type="match status" value="1"/>
</dbReference>